<feature type="region of interest" description="Disordered" evidence="1">
    <location>
        <begin position="1"/>
        <end position="46"/>
    </location>
</feature>
<dbReference type="AlphaFoldDB" id="A0ABD1V0R9"/>
<gene>
    <name evidence="2" type="ORF">Fot_23509</name>
</gene>
<evidence type="ECO:0000313" key="3">
    <source>
        <dbReference type="Proteomes" id="UP001604277"/>
    </source>
</evidence>
<accession>A0ABD1V0R9</accession>
<proteinExistence type="predicted"/>
<evidence type="ECO:0000313" key="2">
    <source>
        <dbReference type="EMBL" id="KAL2530908.1"/>
    </source>
</evidence>
<protein>
    <submittedName>
        <fullName evidence="2">Uncharacterized protein</fullName>
    </submittedName>
</protein>
<reference evidence="3" key="1">
    <citation type="submission" date="2024-07" db="EMBL/GenBank/DDBJ databases">
        <title>Two chromosome-level genome assemblies of Korean endemic species Abeliophyllum distichum and Forsythia ovata (Oleaceae).</title>
        <authorList>
            <person name="Jang H."/>
        </authorList>
    </citation>
    <scope>NUCLEOTIDE SEQUENCE [LARGE SCALE GENOMIC DNA]</scope>
</reference>
<keyword evidence="3" id="KW-1185">Reference proteome</keyword>
<dbReference type="EMBL" id="JBFOLJ010000006">
    <property type="protein sequence ID" value="KAL2530908.1"/>
    <property type="molecule type" value="Genomic_DNA"/>
</dbReference>
<evidence type="ECO:0000256" key="1">
    <source>
        <dbReference type="SAM" id="MobiDB-lite"/>
    </source>
</evidence>
<comment type="caution">
    <text evidence="2">The sequence shown here is derived from an EMBL/GenBank/DDBJ whole genome shotgun (WGS) entry which is preliminary data.</text>
</comment>
<organism evidence="2 3">
    <name type="scientific">Forsythia ovata</name>
    <dbReference type="NCBI Taxonomy" id="205694"/>
    <lineage>
        <taxon>Eukaryota</taxon>
        <taxon>Viridiplantae</taxon>
        <taxon>Streptophyta</taxon>
        <taxon>Embryophyta</taxon>
        <taxon>Tracheophyta</taxon>
        <taxon>Spermatophyta</taxon>
        <taxon>Magnoliopsida</taxon>
        <taxon>eudicotyledons</taxon>
        <taxon>Gunneridae</taxon>
        <taxon>Pentapetalae</taxon>
        <taxon>asterids</taxon>
        <taxon>lamiids</taxon>
        <taxon>Lamiales</taxon>
        <taxon>Oleaceae</taxon>
        <taxon>Forsythieae</taxon>
        <taxon>Forsythia</taxon>
    </lineage>
</organism>
<sequence length="154" mass="17318">MRRIQRTDRGKRREEEYKKVPTTRAHLSIYNPPGQGASDTGRGASPSGLFPYQNEQFCLSKKTLLFEPENNFSTTLVSRLPLNSLSSPLSGHIRARPPTSDSLLAYGKYLMSLIHALSARRLLRLYDSMCKLCTPFPHQDKELLSPACPLPCLV</sequence>
<name>A0ABD1V0R9_9LAMI</name>
<feature type="compositionally biased region" description="Basic and acidic residues" evidence="1">
    <location>
        <begin position="1"/>
        <end position="19"/>
    </location>
</feature>
<dbReference type="Proteomes" id="UP001604277">
    <property type="component" value="Unassembled WGS sequence"/>
</dbReference>